<dbReference type="InterPro" id="IPR003583">
    <property type="entry name" value="Hlx-hairpin-Hlx_DNA-bd_motif"/>
</dbReference>
<dbReference type="CDD" id="cd20075">
    <property type="entry name" value="XPF_nuclease_XPF_arch"/>
    <property type="match status" value="1"/>
</dbReference>
<dbReference type="InterPro" id="IPR010994">
    <property type="entry name" value="RuvA_2-like"/>
</dbReference>
<evidence type="ECO:0000259" key="3">
    <source>
        <dbReference type="SMART" id="SM00891"/>
    </source>
</evidence>
<dbReference type="Proteomes" id="UP001165069">
    <property type="component" value="Unassembled WGS sequence"/>
</dbReference>
<dbReference type="InterPro" id="IPR011335">
    <property type="entry name" value="Restrct_endonuc-II-like"/>
</dbReference>
<dbReference type="SUPFAM" id="SSF47781">
    <property type="entry name" value="RuvA domain 2-like"/>
    <property type="match status" value="1"/>
</dbReference>
<proteinExistence type="predicted"/>
<dbReference type="SUPFAM" id="SSF52980">
    <property type="entry name" value="Restriction endonuclease-like"/>
    <property type="match status" value="1"/>
</dbReference>
<gene>
    <name evidence="4" type="ORF">GETHLI_22350</name>
</gene>
<sequence length="221" mass="24630">MDDPIRIWMDDREARGSGIANLFADMKDVSLAVKRLRVGDYVIEGKAVLERKRVPDFLGSLFDGRLFAQAKRLADSPLRAFLILEGPASEWTHRHIQRESVQGAMLTLSVVFGIPVLRSQGEEETARLIRYTARQLQATSSAPPKRPGRRPVGKGAIQLRVLTSFPRIGSKRALRLIEHFGTLEHMMAATCAELAAVPGIGKRTAQSIHWAVHEDSLPYRV</sequence>
<dbReference type="InterPro" id="IPR033309">
    <property type="entry name" value="Mus81"/>
</dbReference>
<dbReference type="Gene3D" id="1.10.150.20">
    <property type="entry name" value="5' to 3' exonuclease, C-terminal subdomain"/>
    <property type="match status" value="1"/>
</dbReference>
<dbReference type="InterPro" id="IPR006166">
    <property type="entry name" value="ERCC4_domain"/>
</dbReference>
<dbReference type="SMART" id="SM00891">
    <property type="entry name" value="ERCC4"/>
    <property type="match status" value="1"/>
</dbReference>
<feature type="domain" description="Helix-hairpin-helix DNA-binding motif class 1" evidence="2">
    <location>
        <begin position="160"/>
        <end position="179"/>
    </location>
</feature>
<comment type="caution">
    <text evidence="4">The sequence shown here is derived from an EMBL/GenBank/DDBJ whole genome shotgun (WGS) entry which is preliminary data.</text>
</comment>
<dbReference type="PANTHER" id="PTHR13451">
    <property type="entry name" value="CLASS II CROSSOVER JUNCTION ENDONUCLEASE MUS81"/>
    <property type="match status" value="1"/>
</dbReference>
<dbReference type="Pfam" id="PF02732">
    <property type="entry name" value="ERCC4"/>
    <property type="match status" value="1"/>
</dbReference>
<feature type="domain" description="ERCC4" evidence="3">
    <location>
        <begin position="6"/>
        <end position="88"/>
    </location>
</feature>
<keyword evidence="1" id="KW-0378">Hydrolase</keyword>
<evidence type="ECO:0000313" key="5">
    <source>
        <dbReference type="Proteomes" id="UP001165069"/>
    </source>
</evidence>
<name>A0ABQ5QGD0_9BACT</name>
<dbReference type="RefSeq" id="WP_285575264.1">
    <property type="nucleotide sequence ID" value="NZ_BSDE01000004.1"/>
</dbReference>
<dbReference type="EMBL" id="BSDE01000004">
    <property type="protein sequence ID" value="GLH73733.1"/>
    <property type="molecule type" value="Genomic_DNA"/>
</dbReference>
<protein>
    <submittedName>
        <fullName evidence="4">Multidrug MFS transporter</fullName>
    </submittedName>
</protein>
<feature type="domain" description="Helix-hairpin-helix DNA-binding motif class 1" evidence="2">
    <location>
        <begin position="192"/>
        <end position="211"/>
    </location>
</feature>
<dbReference type="Gene3D" id="3.40.50.10130">
    <property type="match status" value="1"/>
</dbReference>
<dbReference type="Pfam" id="PF14520">
    <property type="entry name" value="HHH_5"/>
    <property type="match status" value="1"/>
</dbReference>
<evidence type="ECO:0000256" key="1">
    <source>
        <dbReference type="ARBA" id="ARBA00022801"/>
    </source>
</evidence>
<accession>A0ABQ5QGD0</accession>
<reference evidence="4 5" key="1">
    <citation type="journal article" date="2023" name="Antonie Van Leeuwenhoek">
        <title>Mesoterricola silvestris gen. nov., sp. nov., Mesoterricola sediminis sp. nov., Geothrix oryzae sp. nov., Geothrix edaphica sp. nov., Geothrix rubra sp. nov., and Geothrix limicola sp. nov., six novel members of Acidobacteriota isolated from soils.</title>
        <authorList>
            <person name="Itoh H."/>
            <person name="Sugisawa Y."/>
            <person name="Mise K."/>
            <person name="Xu Z."/>
            <person name="Kuniyasu M."/>
            <person name="Ushijima N."/>
            <person name="Kawano K."/>
            <person name="Kobayashi E."/>
            <person name="Shiratori Y."/>
            <person name="Masuda Y."/>
            <person name="Senoo K."/>
        </authorList>
    </citation>
    <scope>NUCLEOTIDE SEQUENCE [LARGE SCALE GENOMIC DNA]</scope>
    <source>
        <strain evidence="4 5">Red804</strain>
    </source>
</reference>
<dbReference type="SMART" id="SM00278">
    <property type="entry name" value="HhH1"/>
    <property type="match status" value="2"/>
</dbReference>
<evidence type="ECO:0000259" key="2">
    <source>
        <dbReference type="SMART" id="SM00278"/>
    </source>
</evidence>
<dbReference type="PANTHER" id="PTHR13451:SF0">
    <property type="entry name" value="CROSSOVER JUNCTION ENDONUCLEASE MUS81"/>
    <property type="match status" value="1"/>
</dbReference>
<evidence type="ECO:0000313" key="4">
    <source>
        <dbReference type="EMBL" id="GLH73733.1"/>
    </source>
</evidence>
<keyword evidence="5" id="KW-1185">Reference proteome</keyword>
<organism evidence="4 5">
    <name type="scientific">Geothrix limicola</name>
    <dbReference type="NCBI Taxonomy" id="2927978"/>
    <lineage>
        <taxon>Bacteria</taxon>
        <taxon>Pseudomonadati</taxon>
        <taxon>Acidobacteriota</taxon>
        <taxon>Holophagae</taxon>
        <taxon>Holophagales</taxon>
        <taxon>Holophagaceae</taxon>
        <taxon>Geothrix</taxon>
    </lineage>
</organism>